<dbReference type="Proteomes" id="UP001055879">
    <property type="component" value="Linkage Group LG16"/>
</dbReference>
<sequence>MNPVPKSITVDISELSPITETTSLPRGSATGGEEEEVAPFLHEPRSQIHHRRHLGNFADHRDDVFSQLGVPIKTTIPANVLEEALNGTVTVRPLPIGTSVSGKTRVLFSVSLSTPLLLHTSKLPNSTFICFVTDQKDGFHEGDRLTNHPSHIANGVDKGTHGGD</sequence>
<organism evidence="1 2">
    <name type="scientific">Arctium lappa</name>
    <name type="common">Greater burdock</name>
    <name type="synonym">Lappa major</name>
    <dbReference type="NCBI Taxonomy" id="4217"/>
    <lineage>
        <taxon>Eukaryota</taxon>
        <taxon>Viridiplantae</taxon>
        <taxon>Streptophyta</taxon>
        <taxon>Embryophyta</taxon>
        <taxon>Tracheophyta</taxon>
        <taxon>Spermatophyta</taxon>
        <taxon>Magnoliopsida</taxon>
        <taxon>eudicotyledons</taxon>
        <taxon>Gunneridae</taxon>
        <taxon>Pentapetalae</taxon>
        <taxon>asterids</taxon>
        <taxon>campanulids</taxon>
        <taxon>Asterales</taxon>
        <taxon>Asteraceae</taxon>
        <taxon>Carduoideae</taxon>
        <taxon>Cardueae</taxon>
        <taxon>Arctiinae</taxon>
        <taxon>Arctium</taxon>
    </lineage>
</organism>
<proteinExistence type="predicted"/>
<reference evidence="2" key="1">
    <citation type="journal article" date="2022" name="Mol. Ecol. Resour.">
        <title>The genomes of chicory, endive, great burdock and yacon provide insights into Asteraceae palaeo-polyploidization history and plant inulin production.</title>
        <authorList>
            <person name="Fan W."/>
            <person name="Wang S."/>
            <person name="Wang H."/>
            <person name="Wang A."/>
            <person name="Jiang F."/>
            <person name="Liu H."/>
            <person name="Zhao H."/>
            <person name="Xu D."/>
            <person name="Zhang Y."/>
        </authorList>
    </citation>
    <scope>NUCLEOTIDE SEQUENCE [LARGE SCALE GENOMIC DNA]</scope>
    <source>
        <strain evidence="2">cv. Niubang</strain>
    </source>
</reference>
<keyword evidence="2" id="KW-1185">Reference proteome</keyword>
<comment type="caution">
    <text evidence="1">The sequence shown here is derived from an EMBL/GenBank/DDBJ whole genome shotgun (WGS) entry which is preliminary data.</text>
</comment>
<protein>
    <submittedName>
        <fullName evidence="1">Uncharacterized protein</fullName>
    </submittedName>
</protein>
<dbReference type="EMBL" id="CM042062">
    <property type="protein sequence ID" value="KAI3669660.1"/>
    <property type="molecule type" value="Genomic_DNA"/>
</dbReference>
<gene>
    <name evidence="1" type="ORF">L6452_40983</name>
</gene>
<accession>A0ACB8XNF3</accession>
<reference evidence="1 2" key="2">
    <citation type="journal article" date="2022" name="Mol. Ecol. Resour.">
        <title>The genomes of chicory, endive, great burdock and yacon provide insights into Asteraceae paleo-polyploidization history and plant inulin production.</title>
        <authorList>
            <person name="Fan W."/>
            <person name="Wang S."/>
            <person name="Wang H."/>
            <person name="Wang A."/>
            <person name="Jiang F."/>
            <person name="Liu H."/>
            <person name="Zhao H."/>
            <person name="Xu D."/>
            <person name="Zhang Y."/>
        </authorList>
    </citation>
    <scope>NUCLEOTIDE SEQUENCE [LARGE SCALE GENOMIC DNA]</scope>
    <source>
        <strain evidence="2">cv. Niubang</strain>
    </source>
</reference>
<name>A0ACB8XNF3_ARCLA</name>
<evidence type="ECO:0000313" key="2">
    <source>
        <dbReference type="Proteomes" id="UP001055879"/>
    </source>
</evidence>
<evidence type="ECO:0000313" key="1">
    <source>
        <dbReference type="EMBL" id="KAI3669660.1"/>
    </source>
</evidence>